<dbReference type="InterPro" id="IPR029058">
    <property type="entry name" value="AB_hydrolase_fold"/>
</dbReference>
<name>A0ABX2CMY2_9BRAD</name>
<dbReference type="Gene3D" id="3.40.50.1820">
    <property type="entry name" value="alpha/beta hydrolase"/>
    <property type="match status" value="1"/>
</dbReference>
<dbReference type="GO" id="GO:0016787">
    <property type="term" value="F:hydrolase activity"/>
    <property type="evidence" value="ECO:0007669"/>
    <property type="project" value="UniProtKB-KW"/>
</dbReference>
<reference evidence="3" key="1">
    <citation type="submission" date="2020-05" db="EMBL/GenBank/DDBJ databases">
        <title>Nod-independent and nitrogen-fixing Bradyrhizobium aeschynomene sp. nov. isolated from nodules of Aeschynomene indica.</title>
        <authorList>
            <person name="Zhang Z."/>
        </authorList>
    </citation>
    <scope>NUCLEOTIDE SEQUENCE</scope>
    <source>
        <strain evidence="3">83012</strain>
    </source>
</reference>
<organism evidence="3 4">
    <name type="scientific">Bradyrhizobium aeschynomenes</name>
    <dbReference type="NCBI Taxonomy" id="2734909"/>
    <lineage>
        <taxon>Bacteria</taxon>
        <taxon>Pseudomonadati</taxon>
        <taxon>Pseudomonadota</taxon>
        <taxon>Alphaproteobacteria</taxon>
        <taxon>Hyphomicrobiales</taxon>
        <taxon>Nitrobacteraceae</taxon>
        <taxon>Bradyrhizobium</taxon>
    </lineage>
</organism>
<accession>A0ABX2CMY2</accession>
<dbReference type="InterPro" id="IPR050300">
    <property type="entry name" value="GDXG_lipolytic_enzyme"/>
</dbReference>
<proteinExistence type="predicted"/>
<dbReference type="PANTHER" id="PTHR48081">
    <property type="entry name" value="AB HYDROLASE SUPERFAMILY PROTEIN C4A8.06C"/>
    <property type="match status" value="1"/>
</dbReference>
<dbReference type="Proteomes" id="UP000886476">
    <property type="component" value="Unassembled WGS sequence"/>
</dbReference>
<comment type="caution">
    <text evidence="3">The sequence shown here is derived from an EMBL/GenBank/DDBJ whole genome shotgun (WGS) entry which is preliminary data.</text>
</comment>
<evidence type="ECO:0000313" key="3">
    <source>
        <dbReference type="EMBL" id="NPU69503.1"/>
    </source>
</evidence>
<dbReference type="SUPFAM" id="SSF53474">
    <property type="entry name" value="alpha/beta-Hydrolases"/>
    <property type="match status" value="1"/>
</dbReference>
<dbReference type="InterPro" id="IPR049492">
    <property type="entry name" value="BD-FAE-like_dom"/>
</dbReference>
<evidence type="ECO:0000313" key="4">
    <source>
        <dbReference type="Proteomes" id="UP000886476"/>
    </source>
</evidence>
<dbReference type="PANTHER" id="PTHR48081:SF33">
    <property type="entry name" value="KYNURENINE FORMAMIDASE"/>
    <property type="match status" value="1"/>
</dbReference>
<feature type="domain" description="BD-FAE-like" evidence="2">
    <location>
        <begin position="70"/>
        <end position="169"/>
    </location>
</feature>
<sequence length="308" mass="32554">MLRSTLAVLLAAGLWLLQPFLLSPALAGPFLERLQARMAAREAERQGAPATEYAYGADPLQKLDFWQARGGAAAPLVVFVHGGGWKRGDKRNATGAAKVEHMLAQGYAFASIDYRLVPAATVERQAADVAAALAWLRSNAGRLGINPARIVLMGHSAGAHLVSLVGTDPRYFTAAGLSLRDVSGIIALDGACYDVARQLADSGRFMLDTYIQAFGTDPVRQRALSPTLQAARPNAPAFLILHVDRADGKAQSEALGAALVQAGTPAEVQGVGGTGLRGHMEINRELGDPSHPATALVDAWLRRRIGTP</sequence>
<dbReference type="Pfam" id="PF20434">
    <property type="entry name" value="BD-FAE"/>
    <property type="match status" value="1"/>
</dbReference>
<gene>
    <name evidence="3" type="ORF">HL667_31175</name>
</gene>
<dbReference type="EMBL" id="JABFDN010000018">
    <property type="protein sequence ID" value="NPU69503.1"/>
    <property type="molecule type" value="Genomic_DNA"/>
</dbReference>
<protein>
    <submittedName>
        <fullName evidence="3">Alpha/beta hydrolase</fullName>
    </submittedName>
</protein>
<evidence type="ECO:0000256" key="1">
    <source>
        <dbReference type="ARBA" id="ARBA00022801"/>
    </source>
</evidence>
<dbReference type="RefSeq" id="WP_172114581.1">
    <property type="nucleotide sequence ID" value="NZ_JABFDN010000018.1"/>
</dbReference>
<keyword evidence="1 3" id="KW-0378">Hydrolase</keyword>
<keyword evidence="4" id="KW-1185">Reference proteome</keyword>
<evidence type="ECO:0000259" key="2">
    <source>
        <dbReference type="Pfam" id="PF20434"/>
    </source>
</evidence>